<dbReference type="RefSeq" id="WP_106853442.1">
    <property type="nucleotide sequence ID" value="NZ_OGTP01000002.1"/>
</dbReference>
<name>A0A2U3I0R4_9BURK</name>
<dbReference type="AlphaFoldDB" id="A0A2U3I0R4"/>
<dbReference type="Gene3D" id="3.40.50.720">
    <property type="entry name" value="NAD(P)-binding Rossmann-like Domain"/>
    <property type="match status" value="1"/>
</dbReference>
<dbReference type="InterPro" id="IPR036291">
    <property type="entry name" value="NAD(P)-bd_dom_sf"/>
</dbReference>
<dbReference type="InterPro" id="IPR051604">
    <property type="entry name" value="Ergot_Alk_Oxidoreductase"/>
</dbReference>
<keyword evidence="3" id="KW-1185">Reference proteome</keyword>
<evidence type="ECO:0000259" key="1">
    <source>
        <dbReference type="Pfam" id="PF13460"/>
    </source>
</evidence>
<dbReference type="Gene3D" id="3.90.25.10">
    <property type="entry name" value="UDP-galactose 4-epimerase, domain 1"/>
    <property type="match status" value="1"/>
</dbReference>
<reference evidence="3" key="1">
    <citation type="submission" date="2018-01" db="EMBL/GenBank/DDBJ databases">
        <authorList>
            <person name="Peeters C."/>
        </authorList>
    </citation>
    <scope>NUCLEOTIDE SEQUENCE [LARGE SCALE GENOMIC DNA]</scope>
</reference>
<dbReference type="InterPro" id="IPR016040">
    <property type="entry name" value="NAD(P)-bd_dom"/>
</dbReference>
<dbReference type="PANTHER" id="PTHR43162">
    <property type="match status" value="1"/>
</dbReference>
<protein>
    <submittedName>
        <fullName evidence="2">NmrA family transcriptional regulator</fullName>
    </submittedName>
</protein>
<dbReference type="Proteomes" id="UP000238169">
    <property type="component" value="Unassembled WGS sequence"/>
</dbReference>
<accession>A0A2U3I0R4</accession>
<dbReference type="Pfam" id="PF13460">
    <property type="entry name" value="NAD_binding_10"/>
    <property type="match status" value="1"/>
</dbReference>
<dbReference type="OrthoDB" id="9798669at2"/>
<evidence type="ECO:0000313" key="3">
    <source>
        <dbReference type="Proteomes" id="UP000238169"/>
    </source>
</evidence>
<gene>
    <name evidence="2" type="ORF">NOV72_00951</name>
</gene>
<sequence length="285" mass="30922">MAHSDFDAAPILVLGANGKTGRRVAERLRTQGIAIRACARSTQLRFDWNDRATWRPVLEGVKYAYVTYQPDLAVPGALDTVGAFFDMALANGTERIVLLSGRGEEEAQAAEEALQQSGATWTILRCSWFMQNFSESFLLDPVREGTLALPVGDIREPFVDAEDIADAAVAALTQPGHENRLYELTGPRAISFAEALACIAKASRRDLHLAPVAADAFRAGLLEAGVSKEETDLILYLFTTVLDGRNEKPADGVRAALHREARSFEDYATRTAASGIWHAGHAGHA</sequence>
<feature type="domain" description="NAD(P)-binding" evidence="1">
    <location>
        <begin position="15"/>
        <end position="175"/>
    </location>
</feature>
<dbReference type="SUPFAM" id="SSF51735">
    <property type="entry name" value="NAD(P)-binding Rossmann-fold domains"/>
    <property type="match status" value="1"/>
</dbReference>
<dbReference type="EMBL" id="OGTP01000002">
    <property type="protein sequence ID" value="SPB13687.1"/>
    <property type="molecule type" value="Genomic_DNA"/>
</dbReference>
<evidence type="ECO:0000313" key="2">
    <source>
        <dbReference type="EMBL" id="SPB13687.1"/>
    </source>
</evidence>
<dbReference type="PANTHER" id="PTHR43162:SF1">
    <property type="entry name" value="PRESTALK A DIFFERENTIATION PROTEIN A"/>
    <property type="match status" value="1"/>
</dbReference>
<organism evidence="2 3">
    <name type="scientific">Caballeronia novacaledonica</name>
    <dbReference type="NCBI Taxonomy" id="1544861"/>
    <lineage>
        <taxon>Bacteria</taxon>
        <taxon>Pseudomonadati</taxon>
        <taxon>Pseudomonadota</taxon>
        <taxon>Betaproteobacteria</taxon>
        <taxon>Burkholderiales</taxon>
        <taxon>Burkholderiaceae</taxon>
        <taxon>Caballeronia</taxon>
    </lineage>
</organism>
<proteinExistence type="predicted"/>